<keyword evidence="7" id="KW-0614">Plasmid</keyword>
<dbReference type="InterPro" id="IPR007110">
    <property type="entry name" value="Ig-like_dom"/>
</dbReference>
<evidence type="ECO:0000313" key="7">
    <source>
        <dbReference type="EMBL" id="ALL71072.1"/>
    </source>
</evidence>
<evidence type="ECO:0000256" key="1">
    <source>
        <dbReference type="ARBA" id="ARBA00007401"/>
    </source>
</evidence>
<dbReference type="InterPro" id="IPR006102">
    <property type="entry name" value="Ig-like_GH2"/>
</dbReference>
<dbReference type="InterPro" id="IPR051913">
    <property type="entry name" value="GH2_Domain-Containing"/>
</dbReference>
<dbReference type="InterPro" id="IPR036156">
    <property type="entry name" value="Beta-gal/glucu_dom_sf"/>
</dbReference>
<dbReference type="InterPro" id="IPR025300">
    <property type="entry name" value="BetaGal_jelly_roll_dom"/>
</dbReference>
<dbReference type="SUPFAM" id="SSF49303">
    <property type="entry name" value="beta-Galactosidase/glucuronidase domain"/>
    <property type="match status" value="1"/>
</dbReference>
<organism evidence="7 8">
    <name type="scientific">Paraburkholderia caribensis MBA4</name>
    <dbReference type="NCBI Taxonomy" id="1323664"/>
    <lineage>
        <taxon>Bacteria</taxon>
        <taxon>Pseudomonadati</taxon>
        <taxon>Pseudomonadota</taxon>
        <taxon>Betaproteobacteria</taxon>
        <taxon>Burkholderiales</taxon>
        <taxon>Burkholderiaceae</taxon>
        <taxon>Paraburkholderia</taxon>
    </lineage>
</organism>
<dbReference type="Pfam" id="PF07679">
    <property type="entry name" value="I-set"/>
    <property type="match status" value="2"/>
</dbReference>
<accession>A0A0P0RQG1</accession>
<dbReference type="InterPro" id="IPR013783">
    <property type="entry name" value="Ig-like_fold"/>
</dbReference>
<feature type="domain" description="Ig-like" evidence="6">
    <location>
        <begin position="1034"/>
        <end position="1113"/>
    </location>
</feature>
<dbReference type="InterPro" id="IPR006103">
    <property type="entry name" value="Glyco_hydro_2_cat"/>
</dbReference>
<dbReference type="Gene3D" id="3.20.20.80">
    <property type="entry name" value="Glycosidases"/>
    <property type="match status" value="1"/>
</dbReference>
<dbReference type="Gene3D" id="2.60.120.260">
    <property type="entry name" value="Galactose-binding domain-like"/>
    <property type="match status" value="4"/>
</dbReference>
<evidence type="ECO:0000259" key="5">
    <source>
        <dbReference type="PROSITE" id="PS50022"/>
    </source>
</evidence>
<name>A0A0P0RQG1_9BURK</name>
<dbReference type="SMART" id="SM00409">
    <property type="entry name" value="IG"/>
    <property type="match status" value="4"/>
</dbReference>
<dbReference type="SUPFAM" id="SSF51445">
    <property type="entry name" value="(Trans)glycosidases"/>
    <property type="match status" value="1"/>
</dbReference>
<dbReference type="GO" id="GO:0005975">
    <property type="term" value="P:carbohydrate metabolic process"/>
    <property type="evidence" value="ECO:0007669"/>
    <property type="project" value="InterPro"/>
</dbReference>
<dbReference type="InterPro" id="IPR000421">
    <property type="entry name" value="FA58C"/>
</dbReference>
<evidence type="ECO:0000256" key="4">
    <source>
        <dbReference type="SAM" id="MobiDB-lite"/>
    </source>
</evidence>
<dbReference type="PROSITE" id="PS50022">
    <property type="entry name" value="FA58C_3"/>
    <property type="match status" value="3"/>
</dbReference>
<evidence type="ECO:0000259" key="6">
    <source>
        <dbReference type="PROSITE" id="PS50835"/>
    </source>
</evidence>
<dbReference type="KEGG" id="bcai:K788_0002101"/>
<dbReference type="InterPro" id="IPR036179">
    <property type="entry name" value="Ig-like_dom_sf"/>
</dbReference>
<feature type="domain" description="F5/8 type C" evidence="5">
    <location>
        <begin position="1506"/>
        <end position="1643"/>
    </location>
</feature>
<dbReference type="Pfam" id="PF00754">
    <property type="entry name" value="F5_F8_type_C"/>
    <property type="match status" value="3"/>
</dbReference>
<dbReference type="GO" id="GO:0004553">
    <property type="term" value="F:hydrolase activity, hydrolyzing O-glycosyl compounds"/>
    <property type="evidence" value="ECO:0007669"/>
    <property type="project" value="InterPro"/>
</dbReference>
<dbReference type="Pfam" id="PF00703">
    <property type="entry name" value="Glyco_hydro_2"/>
    <property type="match status" value="1"/>
</dbReference>
<evidence type="ECO:0000256" key="3">
    <source>
        <dbReference type="ARBA" id="ARBA00023295"/>
    </source>
</evidence>
<dbReference type="InterPro" id="IPR003599">
    <property type="entry name" value="Ig_sub"/>
</dbReference>
<feature type="region of interest" description="Disordered" evidence="4">
    <location>
        <begin position="1487"/>
        <end position="1508"/>
    </location>
</feature>
<dbReference type="Gene3D" id="2.60.40.10">
    <property type="entry name" value="Immunoglobulins"/>
    <property type="match status" value="7"/>
</dbReference>
<keyword evidence="3" id="KW-0326">Glycosidase</keyword>
<dbReference type="EMBL" id="CP012748">
    <property type="protein sequence ID" value="ALL71072.1"/>
    <property type="molecule type" value="Genomic_DNA"/>
</dbReference>
<dbReference type="InterPro" id="IPR013098">
    <property type="entry name" value="Ig_I-set"/>
</dbReference>
<dbReference type="InterPro" id="IPR032311">
    <property type="entry name" value="DUF4982"/>
</dbReference>
<gene>
    <name evidence="7" type="ORF">K788_0002101</name>
</gene>
<dbReference type="Pfam" id="PF16355">
    <property type="entry name" value="DUF4982"/>
    <property type="match status" value="1"/>
</dbReference>
<dbReference type="SUPFAM" id="SSF48726">
    <property type="entry name" value="Immunoglobulin"/>
    <property type="match status" value="4"/>
</dbReference>
<reference evidence="7 8" key="1">
    <citation type="journal article" date="2014" name="Genome Announc.">
        <title>Draft Genome Sequence of the Haloacid-Degrading Burkholderia caribensis Strain MBA4.</title>
        <authorList>
            <person name="Pan Y."/>
            <person name="Kong K.F."/>
            <person name="Tsang J.S."/>
        </authorList>
    </citation>
    <scope>NUCLEOTIDE SEQUENCE [LARGE SCALE GENOMIC DNA]</scope>
    <source>
        <strain evidence="7 8">MBA4</strain>
        <plasmid evidence="8">Plasmid</plasmid>
    </source>
</reference>
<protein>
    <submittedName>
        <fullName evidence="7">Glycosyl hydrolases family 2, sugar binding domain</fullName>
    </submittedName>
</protein>
<feature type="domain" description="F5/8 type C" evidence="5">
    <location>
        <begin position="1713"/>
        <end position="1853"/>
    </location>
</feature>
<dbReference type="PANTHER" id="PTHR42732">
    <property type="entry name" value="BETA-GALACTOSIDASE"/>
    <property type="match status" value="1"/>
</dbReference>
<dbReference type="InterPro" id="IPR017853">
    <property type="entry name" value="GH"/>
</dbReference>
<dbReference type="RefSeq" id="WP_063791916.1">
    <property type="nucleotide sequence ID" value="NZ_CP012748.1"/>
</dbReference>
<comment type="similarity">
    <text evidence="1">Belongs to the glycosyl hydrolase 2 family.</text>
</comment>
<keyword evidence="2 7" id="KW-0378">Hydrolase</keyword>
<dbReference type="PROSITE" id="PS50835">
    <property type="entry name" value="IG_LIKE"/>
    <property type="match status" value="3"/>
</dbReference>
<dbReference type="Pfam" id="PF13364">
    <property type="entry name" value="BetaGal_ABD2"/>
    <property type="match status" value="1"/>
</dbReference>
<evidence type="ECO:0000256" key="2">
    <source>
        <dbReference type="ARBA" id="ARBA00022801"/>
    </source>
</evidence>
<proteinExistence type="inferred from homology"/>
<sequence>MMLLCVATHAVASEALPPSNHIRINLGATPWKYIKDNDDANAMQPGFNDSGWAQVGVPQTPSDNDTFLNWKSGGDQGYLTGNINWYRKHFTLDASFANRKIYIEFEGAHTGAQVYINGTLIRGNSQINRDATHVLGFIPFIVDITNYVKFDGTDNVLAVKVARGDKFFESPDFAGAFRFGQDDTGLFRPVWMHITDRVHIPENIYAVLNTWGTYVATVAASTSSATIRVQTNVLNEYSTDQKVTLTTQIVDAGGNVVATAQDTRTVPANVQPGLQPSLFDQVMTVPNPNLWYPNNSIYGKPYLYRVIHSVSIDGVVVDTTESPLGIRTITWDQNFPIINGHPHYLWGASGRYDYPALGSAVPPELQWKDLNLLAQAGGSLYRPGHSSQGRDFLDAADAYGVMMVQPSGEGEGGFAVICTAQTAAGVKCMTQNNVTLKTELHRDMIIHDRNHPSVLAWEADNGATDTAFAQSLKALSQVWDPINTRAQADRTPNPNNGDILGCSGNGCDINVKKDYPDSPAWGSEYWGDGVGRWKYDFELAFAVKYLKTWVASVAGKSFGIAHWYLADTPGETNAQTDGVPADSVRGNGASMMDANRLPRLIYYIYQAAWTPFEIKPVVKLAHTWNRAGTVTVNAFSNCPAVRLRLNGELIGGDHVPNPTSMDPTDLTQNTTSLPTQVHWDNITWAPGTLTAECLDNNRQVAAYDSLVTAGPADHIQLTVEPELVRPNGEAFALTANGTDAAIITATVVDANNIRVPDASQTLTFSVSGPGIYRGGSDHDVTPDQPLSYHAPGDPNLSVEGGMTRIAVKTQFTPGAVTVTASAPGLGSGTATFNVVPTNAQQTFNGNALVVGPQPPSALKIITQPADQKVTQGQSGQFYVLSAGAAPISYQWMKNGAAIAGATGYSYTTPAVQSGDDGVTYSVAVHNANSSVTSREASLRVVQPAAPTITTQPLSLSITSGQSAEFTVAADGSPVLSYQWLKNDQPVPGANQPVYDTPATQTSDSGSVYKAVVTNSAGTVTSAGATLTVSVATPPVIVSQPHSQSVPFGQSVTFNVLASGSAPLKYQWTKDGKPYGTNSASIVIASAQGSDGGNYAVTVTNSAGSVTSDPATLTVSGADNSNLALNAKAMSSSDQNGGLTAQNAVDGSVASRWSSQPEIDPSWITVDLGSIQTFNKVVLMWENAAASAYKLQVSNDNSNWTNVLPNDTIIAGHGGTETTVFPSTSARYVRMLGLQRATQYGYSLFEFQVFDAPQCGSETERFTLLGAKPGTWTSTIAGLPSGPYVPNVKDNVSGLVWQQYYTTFPNQGAQFTQTVAKQYCAAIGMRLPTQNEALTVARSNFASCAFPAPWGTWTTTGVPNAPTQAYLVFSSGQSVPGIIDNTPGWSLCVSGNPADAPVISAQPANVKVSEGQAAQFSVGVTGTGPFTFQWLRGTTVVAITTNPTYTTPPTTVAADNGAAYSVVVTNGGGSASSATAILTVTAATGGNGGDGGNGGNGGDGGNGGNGGDGGNGGVLSANLARGKVATSSGVQDEGYAPANAVDGNLGSRWSSDFKDDAWITVDLGQQTQFDRVVLNWENAYGKAYLLQASNDNQTWTNLIPQHAGAGGVEDISLPVTNARYVRMQGIKRASQYGYSLFEFEVYNSAATPKLTVTATSSANGTISPSGAVSVIQGGSQTFTALPAAGYGVGSMTVDGKNLGVQSTYTFTNVIAEHSISVNFVPLSASVNLALNRSATSSGDENDGTPPTLAVDGNTGTRWSSKFIDPSWIAIDLGSEQSFNRVVLNWENAHAVAYQIQTSHDNVDWSNTVYTATDSKGGVEDLSFPATTARYVRLYGTKRSTDYGYSLFEFGVYNNVSSTQRAGQ</sequence>
<feature type="domain" description="Ig-like" evidence="6">
    <location>
        <begin position="1396"/>
        <end position="1478"/>
    </location>
</feature>
<feature type="domain" description="Ig-like" evidence="6">
    <location>
        <begin position="946"/>
        <end position="1027"/>
    </location>
</feature>
<dbReference type="Proteomes" id="UP000019146">
    <property type="component" value="Plasmid unnamed"/>
</dbReference>
<dbReference type="PANTHER" id="PTHR42732:SF1">
    <property type="entry name" value="BETA-MANNOSIDASE"/>
    <property type="match status" value="1"/>
</dbReference>
<dbReference type="Pfam" id="PF18565">
    <property type="entry name" value="Glyco_hydro2_C5"/>
    <property type="match status" value="1"/>
</dbReference>
<dbReference type="Pfam" id="PF02836">
    <property type="entry name" value="Glyco_hydro_2_C"/>
    <property type="match status" value="1"/>
</dbReference>
<evidence type="ECO:0000313" key="8">
    <source>
        <dbReference type="Proteomes" id="UP000019146"/>
    </source>
</evidence>
<geneLocation type="plasmid" evidence="8"/>
<dbReference type="SUPFAM" id="SSF49785">
    <property type="entry name" value="Galactose-binding domain-like"/>
    <property type="match status" value="4"/>
</dbReference>
<dbReference type="InterPro" id="IPR040605">
    <property type="entry name" value="Glyco_hydro2_dom5"/>
</dbReference>
<feature type="domain" description="F5/8 type C" evidence="5">
    <location>
        <begin position="1106"/>
        <end position="1251"/>
    </location>
</feature>
<dbReference type="GeneID" id="69974469"/>
<dbReference type="InterPro" id="IPR008979">
    <property type="entry name" value="Galactose-bd-like_sf"/>
</dbReference>
<dbReference type="Pfam" id="PF13927">
    <property type="entry name" value="Ig_3"/>
    <property type="match status" value="1"/>
</dbReference>